<dbReference type="EMBL" id="CAADFM010000059">
    <property type="protein sequence ID" value="VFK11638.1"/>
    <property type="molecule type" value="Genomic_DNA"/>
</dbReference>
<dbReference type="AlphaFoldDB" id="A0A450XFZ4"/>
<accession>A0A450XFZ4</accession>
<evidence type="ECO:0000313" key="3">
    <source>
        <dbReference type="EMBL" id="VFK28222.1"/>
    </source>
</evidence>
<evidence type="ECO:0000256" key="1">
    <source>
        <dbReference type="SAM" id="Phobius"/>
    </source>
</evidence>
<feature type="transmembrane region" description="Helical" evidence="1">
    <location>
        <begin position="6"/>
        <end position="26"/>
    </location>
</feature>
<proteinExistence type="predicted"/>
<evidence type="ECO:0000313" key="2">
    <source>
        <dbReference type="EMBL" id="VFK11638.1"/>
    </source>
</evidence>
<keyword evidence="1" id="KW-0812">Transmembrane</keyword>
<sequence length="111" mass="11826">MAIANAAAANALPNFIFICLLLNSALRQDRNGIGLGIGAGSSGILALSKPYITLCRLDAKLFSLLLLLQNSLRSYPTSDFTYHSLYRAPRPGEGASQAEGNSPDLLINYVV</sequence>
<organism evidence="3">
    <name type="scientific">Candidatus Kentrum sp. LPFa</name>
    <dbReference type="NCBI Taxonomy" id="2126335"/>
    <lineage>
        <taxon>Bacteria</taxon>
        <taxon>Pseudomonadati</taxon>
        <taxon>Pseudomonadota</taxon>
        <taxon>Gammaproteobacteria</taxon>
        <taxon>Candidatus Kentrum</taxon>
    </lineage>
</organism>
<name>A0A450XFZ4_9GAMM</name>
<gene>
    <name evidence="2" type="ORF">BECKLPF1236A_GA0070988_100596</name>
    <name evidence="3" type="ORF">BECKLPF1236C_GA0070990_100616</name>
</gene>
<dbReference type="EMBL" id="CAADFP010000061">
    <property type="protein sequence ID" value="VFK28222.1"/>
    <property type="molecule type" value="Genomic_DNA"/>
</dbReference>
<keyword evidence="1" id="KW-1133">Transmembrane helix</keyword>
<reference evidence="3" key="1">
    <citation type="submission" date="2019-02" db="EMBL/GenBank/DDBJ databases">
        <authorList>
            <person name="Gruber-Vodicka R. H."/>
            <person name="Seah K. B. B."/>
        </authorList>
    </citation>
    <scope>NUCLEOTIDE SEQUENCE</scope>
    <source>
        <strain evidence="2">BECK_S312</strain>
        <strain evidence="3">BECK_S426</strain>
    </source>
</reference>
<keyword evidence="1" id="KW-0472">Membrane</keyword>
<protein>
    <submittedName>
        <fullName evidence="3">Uncharacterized protein</fullName>
    </submittedName>
</protein>